<dbReference type="AlphaFoldDB" id="A0A495LZ43"/>
<feature type="transmembrane region" description="Helical" evidence="1">
    <location>
        <begin position="105"/>
        <end position="124"/>
    </location>
</feature>
<feature type="transmembrane region" description="Helical" evidence="1">
    <location>
        <begin position="160"/>
        <end position="181"/>
    </location>
</feature>
<feature type="transmembrane region" description="Helical" evidence="1">
    <location>
        <begin position="131"/>
        <end position="148"/>
    </location>
</feature>
<dbReference type="RefSeq" id="WP_121377258.1">
    <property type="nucleotide sequence ID" value="NZ_RBLC01000005.1"/>
</dbReference>
<evidence type="ECO:0008006" key="4">
    <source>
        <dbReference type="Google" id="ProtNLM"/>
    </source>
</evidence>
<protein>
    <recommendedName>
        <fullName evidence="4">Regulatory LuxR family protein</fullName>
    </recommendedName>
</protein>
<evidence type="ECO:0000313" key="3">
    <source>
        <dbReference type="Proteomes" id="UP000277579"/>
    </source>
</evidence>
<dbReference type="Gene3D" id="1.10.10.10">
    <property type="entry name" value="Winged helix-like DNA-binding domain superfamily/Winged helix DNA-binding domain"/>
    <property type="match status" value="1"/>
</dbReference>
<dbReference type="InterPro" id="IPR016032">
    <property type="entry name" value="Sig_transdc_resp-reg_C-effctor"/>
</dbReference>
<gene>
    <name evidence="2" type="ORF">CLV94_2968</name>
</gene>
<feature type="transmembrane region" description="Helical" evidence="1">
    <location>
        <begin position="42"/>
        <end position="75"/>
    </location>
</feature>
<evidence type="ECO:0000313" key="2">
    <source>
        <dbReference type="EMBL" id="RKS19017.1"/>
    </source>
</evidence>
<keyword evidence="1" id="KW-1133">Transmembrane helix</keyword>
<dbReference type="SUPFAM" id="SSF46894">
    <property type="entry name" value="C-terminal effector domain of the bipartite response regulators"/>
    <property type="match status" value="1"/>
</dbReference>
<comment type="caution">
    <text evidence="2">The sequence shown here is derived from an EMBL/GenBank/DDBJ whole genome shotgun (WGS) entry which is preliminary data.</text>
</comment>
<sequence length="302" mass="35767">MVLKNISDFYCKLIEDGTEKYTHKMEAEHIKLWNKSFLSLSFLFFAIAVCDFIWISSLISYCFFLLSILFFYVIFTDLKFNALAQTFAYLLLSFIFFYISSHTGLGSGIHFYYIPLIFSLPYFFKVSTNKKTIALIGFFLFFVVFLDVKTNFFEHPKKDMIFLESLLGSLALTFWLVYFIIRKQAISIKFYKKKAEMWVREAEIDVDKLKEVIDMAVQNNSHFFPKFKKLYPYFCQRLVEIQPNVVASEQEFCAYIKLGFTTKEIAKFTNSSVRSIEGKKYRIRRKYNISEKVDIYIWAANL</sequence>
<keyword evidence="1" id="KW-0472">Membrane</keyword>
<dbReference type="OrthoDB" id="1452766at2"/>
<reference evidence="2 3" key="1">
    <citation type="submission" date="2018-10" db="EMBL/GenBank/DDBJ databases">
        <title>Genomic Encyclopedia of Archaeal and Bacterial Type Strains, Phase II (KMG-II): from individual species to whole genera.</title>
        <authorList>
            <person name="Goeker M."/>
        </authorList>
    </citation>
    <scope>NUCLEOTIDE SEQUENCE [LARGE SCALE GENOMIC DNA]</scope>
    <source>
        <strain evidence="2 3">DSM 29537</strain>
    </source>
</reference>
<dbReference type="GO" id="GO:0006355">
    <property type="term" value="P:regulation of DNA-templated transcription"/>
    <property type="evidence" value="ECO:0007669"/>
    <property type="project" value="InterPro"/>
</dbReference>
<name>A0A495LZ43_9FLAO</name>
<accession>A0A495LZ43</accession>
<dbReference type="InterPro" id="IPR036388">
    <property type="entry name" value="WH-like_DNA-bd_sf"/>
</dbReference>
<dbReference type="GO" id="GO:0003677">
    <property type="term" value="F:DNA binding"/>
    <property type="evidence" value="ECO:0007669"/>
    <property type="project" value="InterPro"/>
</dbReference>
<proteinExistence type="predicted"/>
<feature type="transmembrane region" description="Helical" evidence="1">
    <location>
        <begin position="82"/>
        <end position="99"/>
    </location>
</feature>
<keyword evidence="3" id="KW-1185">Reference proteome</keyword>
<dbReference type="EMBL" id="RBLC01000005">
    <property type="protein sequence ID" value="RKS19017.1"/>
    <property type="molecule type" value="Genomic_DNA"/>
</dbReference>
<organism evidence="2 3">
    <name type="scientific">Flavobacterium endophyticum</name>
    <dbReference type="NCBI Taxonomy" id="1540163"/>
    <lineage>
        <taxon>Bacteria</taxon>
        <taxon>Pseudomonadati</taxon>
        <taxon>Bacteroidota</taxon>
        <taxon>Flavobacteriia</taxon>
        <taxon>Flavobacteriales</taxon>
        <taxon>Flavobacteriaceae</taxon>
        <taxon>Flavobacterium</taxon>
    </lineage>
</organism>
<dbReference type="Proteomes" id="UP000277579">
    <property type="component" value="Unassembled WGS sequence"/>
</dbReference>
<evidence type="ECO:0000256" key="1">
    <source>
        <dbReference type="SAM" id="Phobius"/>
    </source>
</evidence>
<keyword evidence="1" id="KW-0812">Transmembrane</keyword>